<proteinExistence type="predicted"/>
<dbReference type="Proteomes" id="UP000663848">
    <property type="component" value="Unassembled WGS sequence"/>
</dbReference>
<comment type="caution">
    <text evidence="2">The sequence shown here is derived from an EMBL/GenBank/DDBJ whole genome shotgun (WGS) entry which is preliminary data.</text>
</comment>
<gene>
    <name evidence="2" type="ORF">QYT958_LOCUS42488</name>
</gene>
<feature type="non-terminal residue" evidence="2">
    <location>
        <position position="74"/>
    </location>
</feature>
<dbReference type="EMBL" id="CAJOBR010054373">
    <property type="protein sequence ID" value="CAF5058266.1"/>
    <property type="molecule type" value="Genomic_DNA"/>
</dbReference>
<dbReference type="AlphaFoldDB" id="A0A822D3R8"/>
<name>A0A822D3R8_9BILA</name>
<feature type="compositionally biased region" description="Basic and acidic residues" evidence="1">
    <location>
        <begin position="51"/>
        <end position="74"/>
    </location>
</feature>
<evidence type="ECO:0000313" key="3">
    <source>
        <dbReference type="Proteomes" id="UP000663848"/>
    </source>
</evidence>
<protein>
    <submittedName>
        <fullName evidence="2">Uncharacterized protein</fullName>
    </submittedName>
</protein>
<accession>A0A822D3R8</accession>
<feature type="region of interest" description="Disordered" evidence="1">
    <location>
        <begin position="47"/>
        <end position="74"/>
    </location>
</feature>
<evidence type="ECO:0000256" key="1">
    <source>
        <dbReference type="SAM" id="MobiDB-lite"/>
    </source>
</evidence>
<feature type="non-terminal residue" evidence="2">
    <location>
        <position position="1"/>
    </location>
</feature>
<organism evidence="2 3">
    <name type="scientific">Rotaria socialis</name>
    <dbReference type="NCBI Taxonomy" id="392032"/>
    <lineage>
        <taxon>Eukaryota</taxon>
        <taxon>Metazoa</taxon>
        <taxon>Spiralia</taxon>
        <taxon>Gnathifera</taxon>
        <taxon>Rotifera</taxon>
        <taxon>Eurotatoria</taxon>
        <taxon>Bdelloidea</taxon>
        <taxon>Philodinida</taxon>
        <taxon>Philodinidae</taxon>
        <taxon>Rotaria</taxon>
    </lineage>
</organism>
<evidence type="ECO:0000313" key="2">
    <source>
        <dbReference type="EMBL" id="CAF5058266.1"/>
    </source>
</evidence>
<sequence length="74" mass="8408">DQHKIEENSKIHFISSPGYYGTTINNEEFNDQPLSKTLLDDVESDIVNSTKDADSSSLKSEDKKSQDYDESHLE</sequence>
<reference evidence="2" key="1">
    <citation type="submission" date="2021-02" db="EMBL/GenBank/DDBJ databases">
        <authorList>
            <person name="Nowell W R."/>
        </authorList>
    </citation>
    <scope>NUCLEOTIDE SEQUENCE</scope>
</reference>